<dbReference type="RefSeq" id="WP_250195401.1">
    <property type="nucleotide sequence ID" value="NZ_CP097635.1"/>
</dbReference>
<dbReference type="Pfam" id="PF12146">
    <property type="entry name" value="Hydrolase_4"/>
    <property type="match status" value="1"/>
</dbReference>
<gene>
    <name evidence="3" type="ORF">MW290_00485</name>
</gene>
<protein>
    <submittedName>
        <fullName evidence="3">Alpha/beta fold hydrolase</fullName>
    </submittedName>
</protein>
<dbReference type="SUPFAM" id="SSF53474">
    <property type="entry name" value="alpha/beta-Hydrolases"/>
    <property type="match status" value="1"/>
</dbReference>
<dbReference type="EMBL" id="CP097635">
    <property type="protein sequence ID" value="URI07136.1"/>
    <property type="molecule type" value="Genomic_DNA"/>
</dbReference>
<feature type="chain" id="PRO_5046210802" evidence="1">
    <location>
        <begin position="19"/>
        <end position="364"/>
    </location>
</feature>
<feature type="domain" description="Serine aminopeptidase S33" evidence="2">
    <location>
        <begin position="84"/>
        <end position="347"/>
    </location>
</feature>
<accession>A0ABY4S5H7</accession>
<keyword evidence="3" id="KW-0378">Hydrolase</keyword>
<evidence type="ECO:0000313" key="4">
    <source>
        <dbReference type="Proteomes" id="UP001056201"/>
    </source>
</evidence>
<feature type="signal peptide" evidence="1">
    <location>
        <begin position="1"/>
        <end position="18"/>
    </location>
</feature>
<evidence type="ECO:0000313" key="3">
    <source>
        <dbReference type="EMBL" id="URI07136.1"/>
    </source>
</evidence>
<dbReference type="Proteomes" id="UP001056201">
    <property type="component" value="Chromosome 1"/>
</dbReference>
<keyword evidence="1" id="KW-0732">Signal</keyword>
<evidence type="ECO:0000256" key="1">
    <source>
        <dbReference type="SAM" id="SignalP"/>
    </source>
</evidence>
<evidence type="ECO:0000259" key="2">
    <source>
        <dbReference type="Pfam" id="PF12146"/>
    </source>
</evidence>
<sequence length="364" mass="39075">MNLLSFMRLMAVALPAWLAGCQHPAASPEPAGPPANPYGLATEAELPARMASQIQPFWRQQVVQGRFAASGGLMLAYALAEPPQPRASVVIVNGRTETLLKYAEVMHDLWRQGYAVYTLDHRGQGLSPRLLADEPEKGHVASFDDYVADLAVFIHRVVRPRSAGRPLLMLAHSMGGGIASLYLERHPGVIRAAALSSPMHAPNAKVLFSATTGCLWFKATGGVCPTCWAGLLDAGWKASTFDDSRNELTHSAVRHGLVEQVISERRQVALGGPTRGWARAACQASDALIEGAGRIDARLLVLQAGEDTAVTAAGQAAFCAGLQPAVRPQPCPLRIEGARHELLVEADRYRLPAMTAILDFFAQP</sequence>
<dbReference type="InterPro" id="IPR029058">
    <property type="entry name" value="AB_hydrolase_fold"/>
</dbReference>
<dbReference type="GO" id="GO:0016787">
    <property type="term" value="F:hydrolase activity"/>
    <property type="evidence" value="ECO:0007669"/>
    <property type="project" value="UniProtKB-KW"/>
</dbReference>
<dbReference type="InterPro" id="IPR051044">
    <property type="entry name" value="MAG_DAG_Lipase"/>
</dbReference>
<reference evidence="3" key="1">
    <citation type="submission" date="2022-05" db="EMBL/GenBank/DDBJ databases">
        <title>An RpoN-dependent PEP-CTERM gene is involved in floc formation of an Aquincola tertiaricarbonis strain.</title>
        <authorList>
            <person name="Qiu D."/>
            <person name="Xia M."/>
        </authorList>
    </citation>
    <scope>NUCLEOTIDE SEQUENCE</scope>
    <source>
        <strain evidence="3">RN12</strain>
    </source>
</reference>
<dbReference type="PANTHER" id="PTHR11614">
    <property type="entry name" value="PHOSPHOLIPASE-RELATED"/>
    <property type="match status" value="1"/>
</dbReference>
<proteinExistence type="predicted"/>
<dbReference type="InterPro" id="IPR022742">
    <property type="entry name" value="Hydrolase_4"/>
</dbReference>
<keyword evidence="4" id="KW-1185">Reference proteome</keyword>
<dbReference type="Gene3D" id="3.40.50.1820">
    <property type="entry name" value="alpha/beta hydrolase"/>
    <property type="match status" value="1"/>
</dbReference>
<name>A0ABY4S5H7_AQUTE</name>
<organism evidence="3 4">
    <name type="scientific">Aquincola tertiaricarbonis</name>
    <dbReference type="NCBI Taxonomy" id="391953"/>
    <lineage>
        <taxon>Bacteria</taxon>
        <taxon>Pseudomonadati</taxon>
        <taxon>Pseudomonadota</taxon>
        <taxon>Betaproteobacteria</taxon>
        <taxon>Burkholderiales</taxon>
        <taxon>Sphaerotilaceae</taxon>
        <taxon>Aquincola</taxon>
    </lineage>
</organism>